<dbReference type="PANTHER" id="PTHR21071:SF4">
    <property type="entry name" value="UDP-N-ACETYLENOLPYRUVOYLGLUCOSAMINE REDUCTASE"/>
    <property type="match status" value="1"/>
</dbReference>
<keyword evidence="19" id="KW-1185">Reference proteome</keyword>
<evidence type="ECO:0000313" key="18">
    <source>
        <dbReference type="EMBL" id="SKC51711.1"/>
    </source>
</evidence>
<dbReference type="Gene3D" id="3.30.43.10">
    <property type="entry name" value="Uridine Diphospho-n-acetylenolpyruvylglucosamine Reductase, domain 2"/>
    <property type="match status" value="1"/>
</dbReference>
<proteinExistence type="inferred from homology"/>
<evidence type="ECO:0000256" key="14">
    <source>
        <dbReference type="ARBA" id="ARBA00023316"/>
    </source>
</evidence>
<accession>A0A1T5JJX0</accession>
<keyword evidence="7 16" id="KW-0285">Flavoprotein</keyword>
<dbReference type="SUPFAM" id="SSF56176">
    <property type="entry name" value="FAD-binding/transporter-associated domain-like"/>
    <property type="match status" value="1"/>
</dbReference>
<dbReference type="NCBIfam" id="TIGR00179">
    <property type="entry name" value="murB"/>
    <property type="match status" value="1"/>
</dbReference>
<feature type="domain" description="FAD-binding PCMH-type" evidence="17">
    <location>
        <begin position="32"/>
        <end position="198"/>
    </location>
</feature>
<evidence type="ECO:0000256" key="13">
    <source>
        <dbReference type="ARBA" id="ARBA00023306"/>
    </source>
</evidence>
<evidence type="ECO:0000256" key="12">
    <source>
        <dbReference type="ARBA" id="ARBA00023002"/>
    </source>
</evidence>
<dbReference type="InterPro" id="IPR016169">
    <property type="entry name" value="FAD-bd_PCMH_sub2"/>
</dbReference>
<keyword evidence="5 16" id="KW-0963">Cytoplasm</keyword>
<dbReference type="GO" id="GO:0009252">
    <property type="term" value="P:peptidoglycan biosynthetic process"/>
    <property type="evidence" value="ECO:0007669"/>
    <property type="project" value="UniProtKB-UniRule"/>
</dbReference>
<evidence type="ECO:0000256" key="11">
    <source>
        <dbReference type="ARBA" id="ARBA00022984"/>
    </source>
</evidence>
<evidence type="ECO:0000256" key="1">
    <source>
        <dbReference type="ARBA" id="ARBA00001974"/>
    </source>
</evidence>
<dbReference type="InterPro" id="IPR036318">
    <property type="entry name" value="FAD-bd_PCMH-like_sf"/>
</dbReference>
<keyword evidence="14 16" id="KW-0961">Cell wall biogenesis/degradation</keyword>
<dbReference type="InterPro" id="IPR011601">
    <property type="entry name" value="MurB_C"/>
</dbReference>
<dbReference type="EC" id="1.3.1.98" evidence="16"/>
<organism evidence="18 19">
    <name type="scientific">Maledivibacter halophilus</name>
    <dbReference type="NCBI Taxonomy" id="36842"/>
    <lineage>
        <taxon>Bacteria</taxon>
        <taxon>Bacillati</taxon>
        <taxon>Bacillota</taxon>
        <taxon>Clostridia</taxon>
        <taxon>Peptostreptococcales</taxon>
        <taxon>Caminicellaceae</taxon>
        <taxon>Maledivibacter</taxon>
    </lineage>
</organism>
<evidence type="ECO:0000313" key="19">
    <source>
        <dbReference type="Proteomes" id="UP000190285"/>
    </source>
</evidence>
<dbReference type="PANTHER" id="PTHR21071">
    <property type="entry name" value="UDP-N-ACETYLENOLPYRUVOYLGLUCOSAMINE REDUCTASE"/>
    <property type="match status" value="1"/>
</dbReference>
<evidence type="ECO:0000259" key="17">
    <source>
        <dbReference type="PROSITE" id="PS51387"/>
    </source>
</evidence>
<dbReference type="UniPathway" id="UPA00219"/>
<gene>
    <name evidence="16" type="primary">murB</name>
    <name evidence="18" type="ORF">SAMN02194393_01247</name>
</gene>
<evidence type="ECO:0000256" key="3">
    <source>
        <dbReference type="ARBA" id="ARBA00004496"/>
    </source>
</evidence>
<dbReference type="PROSITE" id="PS51387">
    <property type="entry name" value="FAD_PCMH"/>
    <property type="match status" value="1"/>
</dbReference>
<dbReference type="Pfam" id="PF02873">
    <property type="entry name" value="MurB_C"/>
    <property type="match status" value="1"/>
</dbReference>
<evidence type="ECO:0000256" key="4">
    <source>
        <dbReference type="ARBA" id="ARBA00004752"/>
    </source>
</evidence>
<evidence type="ECO:0000256" key="10">
    <source>
        <dbReference type="ARBA" id="ARBA00022960"/>
    </source>
</evidence>
<comment type="function">
    <text evidence="2 16">Cell wall formation.</text>
</comment>
<evidence type="ECO:0000256" key="6">
    <source>
        <dbReference type="ARBA" id="ARBA00022618"/>
    </source>
</evidence>
<evidence type="ECO:0000256" key="2">
    <source>
        <dbReference type="ARBA" id="ARBA00003921"/>
    </source>
</evidence>
<dbReference type="EMBL" id="FUZT01000002">
    <property type="protein sequence ID" value="SKC51711.1"/>
    <property type="molecule type" value="Genomic_DNA"/>
</dbReference>
<dbReference type="Pfam" id="PF01565">
    <property type="entry name" value="FAD_binding_4"/>
    <property type="match status" value="1"/>
</dbReference>
<evidence type="ECO:0000256" key="15">
    <source>
        <dbReference type="ARBA" id="ARBA00048914"/>
    </source>
</evidence>
<dbReference type="NCBIfam" id="NF010480">
    <property type="entry name" value="PRK13905.1"/>
    <property type="match status" value="1"/>
</dbReference>
<dbReference type="Gene3D" id="3.90.78.10">
    <property type="entry name" value="UDP-N-acetylenolpyruvoylglucosamine reductase, C-terminal domain"/>
    <property type="match status" value="1"/>
</dbReference>
<sequence length="304" mass="33510">MDINKIYEGIKSRINPENILRNESMKNHTSFKIGGPVDIMILPKTIEDIAFSVNYCRDNNIKYLIIGNGSNLLVSDKGIRGVVIKIADNFSDVIIQDTQVKSQAGVLLSRLAKLIMNKSLEGFEFASGIPGTLGGAVAMNAGAYGGEMKDIVTGASILDNNGKVIYLSREELKLGYRKSIIQEKNYTVLEVDMELKPGDFEKIKSIIDDLTKRRTTKQPLHLPSAGSTFKRPKGYYAGKLIEDSGLKGVRIGDAQVSDMHCGFVVNIGNATFEEVYDLIKLVQKVVMDKFGVKLETEVKIIGEK</sequence>
<dbReference type="InterPro" id="IPR003170">
    <property type="entry name" value="MurB"/>
</dbReference>
<dbReference type="AlphaFoldDB" id="A0A1T5JJX0"/>
<keyword evidence="11 16" id="KW-0573">Peptidoglycan synthesis</keyword>
<dbReference type="GO" id="GO:0008762">
    <property type="term" value="F:UDP-N-acetylmuramate dehydrogenase activity"/>
    <property type="evidence" value="ECO:0007669"/>
    <property type="project" value="UniProtKB-UniRule"/>
</dbReference>
<dbReference type="HAMAP" id="MF_00037">
    <property type="entry name" value="MurB"/>
    <property type="match status" value="1"/>
</dbReference>
<feature type="active site" evidence="16">
    <location>
        <position position="177"/>
    </location>
</feature>
<keyword evidence="10 16" id="KW-0133">Cell shape</keyword>
<dbReference type="GO" id="GO:0005829">
    <property type="term" value="C:cytosol"/>
    <property type="evidence" value="ECO:0007669"/>
    <property type="project" value="TreeGrafter"/>
</dbReference>
<dbReference type="Proteomes" id="UP000190285">
    <property type="component" value="Unassembled WGS sequence"/>
</dbReference>
<dbReference type="InterPro" id="IPR016167">
    <property type="entry name" value="FAD-bd_PCMH_sub1"/>
</dbReference>
<protein>
    <recommendedName>
        <fullName evidence="16">UDP-N-acetylenolpyruvoylglucosamine reductase</fullName>
        <ecNumber evidence="16">1.3.1.98</ecNumber>
    </recommendedName>
    <alternativeName>
        <fullName evidence="16">UDP-N-acetylmuramate dehydrogenase</fullName>
    </alternativeName>
</protein>
<comment type="catalytic activity">
    <reaction evidence="15 16">
        <text>UDP-N-acetyl-alpha-D-muramate + NADP(+) = UDP-N-acetyl-3-O-(1-carboxyvinyl)-alpha-D-glucosamine + NADPH + H(+)</text>
        <dbReference type="Rhea" id="RHEA:12248"/>
        <dbReference type="ChEBI" id="CHEBI:15378"/>
        <dbReference type="ChEBI" id="CHEBI:57783"/>
        <dbReference type="ChEBI" id="CHEBI:58349"/>
        <dbReference type="ChEBI" id="CHEBI:68483"/>
        <dbReference type="ChEBI" id="CHEBI:70757"/>
        <dbReference type="EC" id="1.3.1.98"/>
    </reaction>
</comment>
<comment type="pathway">
    <text evidence="4 16">Cell wall biogenesis; peptidoglycan biosynthesis.</text>
</comment>
<dbReference type="InterPro" id="IPR036635">
    <property type="entry name" value="MurB_C_sf"/>
</dbReference>
<comment type="subcellular location">
    <subcellularLocation>
        <location evidence="3 16">Cytoplasm</location>
    </subcellularLocation>
</comment>
<dbReference type="GO" id="GO:0051301">
    <property type="term" value="P:cell division"/>
    <property type="evidence" value="ECO:0007669"/>
    <property type="project" value="UniProtKB-KW"/>
</dbReference>
<evidence type="ECO:0000256" key="9">
    <source>
        <dbReference type="ARBA" id="ARBA00022857"/>
    </source>
</evidence>
<comment type="similarity">
    <text evidence="16">Belongs to the MurB family.</text>
</comment>
<name>A0A1T5JJX0_9FIRM</name>
<evidence type="ECO:0000256" key="8">
    <source>
        <dbReference type="ARBA" id="ARBA00022827"/>
    </source>
</evidence>
<keyword evidence="8 16" id="KW-0274">FAD</keyword>
<keyword evidence="12 16" id="KW-0560">Oxidoreductase</keyword>
<dbReference type="RefSeq" id="WP_079490123.1">
    <property type="nucleotide sequence ID" value="NZ_FUZT01000002.1"/>
</dbReference>
<dbReference type="GO" id="GO:0071555">
    <property type="term" value="P:cell wall organization"/>
    <property type="evidence" value="ECO:0007669"/>
    <property type="project" value="UniProtKB-KW"/>
</dbReference>
<feature type="active site" description="Proton donor" evidence="16">
    <location>
        <position position="227"/>
    </location>
</feature>
<dbReference type="GO" id="GO:0071949">
    <property type="term" value="F:FAD binding"/>
    <property type="evidence" value="ECO:0007669"/>
    <property type="project" value="InterPro"/>
</dbReference>
<evidence type="ECO:0000256" key="16">
    <source>
        <dbReference type="HAMAP-Rule" id="MF_00037"/>
    </source>
</evidence>
<feature type="active site" evidence="16">
    <location>
        <position position="297"/>
    </location>
</feature>
<keyword evidence="13 16" id="KW-0131">Cell cycle</keyword>
<dbReference type="Gene3D" id="3.30.465.10">
    <property type="match status" value="1"/>
</dbReference>
<keyword evidence="9 16" id="KW-0521">NADP</keyword>
<dbReference type="GO" id="GO:0008360">
    <property type="term" value="P:regulation of cell shape"/>
    <property type="evidence" value="ECO:0007669"/>
    <property type="project" value="UniProtKB-KW"/>
</dbReference>
<reference evidence="19" key="1">
    <citation type="submission" date="2017-02" db="EMBL/GenBank/DDBJ databases">
        <authorList>
            <person name="Varghese N."/>
            <person name="Submissions S."/>
        </authorList>
    </citation>
    <scope>NUCLEOTIDE SEQUENCE [LARGE SCALE GENOMIC DNA]</scope>
    <source>
        <strain evidence="19">M1</strain>
    </source>
</reference>
<dbReference type="OrthoDB" id="9804753at2"/>
<dbReference type="STRING" id="36842.SAMN02194393_01247"/>
<evidence type="ECO:0000256" key="7">
    <source>
        <dbReference type="ARBA" id="ARBA00022630"/>
    </source>
</evidence>
<dbReference type="InterPro" id="IPR006094">
    <property type="entry name" value="Oxid_FAD_bind_N"/>
</dbReference>
<keyword evidence="6 16" id="KW-0132">Cell division</keyword>
<dbReference type="SUPFAM" id="SSF56194">
    <property type="entry name" value="Uridine diphospho-N-Acetylenolpyruvylglucosamine reductase, MurB, C-terminal domain"/>
    <property type="match status" value="1"/>
</dbReference>
<dbReference type="InterPro" id="IPR016166">
    <property type="entry name" value="FAD-bd_PCMH"/>
</dbReference>
<comment type="cofactor">
    <cofactor evidence="1 16">
        <name>FAD</name>
        <dbReference type="ChEBI" id="CHEBI:57692"/>
    </cofactor>
</comment>
<evidence type="ECO:0000256" key="5">
    <source>
        <dbReference type="ARBA" id="ARBA00022490"/>
    </source>
</evidence>